<keyword evidence="2" id="KW-1185">Reference proteome</keyword>
<sequence>MPMTSDNFHRSQSIRCHKKYELIYIFEDIQMNIIHTFLKKNDSIRYFYVHVTGVFILEEIRLHHNGDIMIEPDPTEINWTTYIFSSTLSQYLNYIQARLKKKLCANGYQNGASLWVFFDLFHGDCLVNRSDKISHHFKAVEPLNCHFCSSRISWDFCQAGSFVECPDYMDACATGLVNSFQQESEFAQLYLRQCLPRQQCNKNSPLCDGNVECVLIGDKLGKLKLIDGADQIFQLEKSTDEGSKGLGLSDAICKPTDCLALMKICDIQGNKISEVKKAEISKVEVINYYKKEIDEENKTTEATVAKSKIDAEKPQLLEQLMSTNKIFQVKVTNLATNDPPHPVAEQTQDDPDVQSEAVVVNDTKGTQADEYDVKAGDKINVIDEDYEG</sequence>
<reference evidence="1 2" key="1">
    <citation type="journal article" date="2014" name="Genome Biol. Evol.">
        <title>The genome of the myxosporean Thelohanellus kitauei shows adaptations to nutrient acquisition within its fish host.</title>
        <authorList>
            <person name="Yang Y."/>
            <person name="Xiong J."/>
            <person name="Zhou Z."/>
            <person name="Huo F."/>
            <person name="Miao W."/>
            <person name="Ran C."/>
            <person name="Liu Y."/>
            <person name="Zhang J."/>
            <person name="Feng J."/>
            <person name="Wang M."/>
            <person name="Wang M."/>
            <person name="Wang L."/>
            <person name="Yao B."/>
        </authorList>
    </citation>
    <scope>NUCLEOTIDE SEQUENCE [LARGE SCALE GENOMIC DNA]</scope>
    <source>
        <strain evidence="1">Wuqing</strain>
    </source>
</reference>
<proteinExistence type="predicted"/>
<dbReference type="OrthoDB" id="10577627at2759"/>
<evidence type="ECO:0000313" key="1">
    <source>
        <dbReference type="EMBL" id="KII67677.1"/>
    </source>
</evidence>
<gene>
    <name evidence="1" type="ORF">RF11_04553</name>
</gene>
<protein>
    <submittedName>
        <fullName evidence="1">Uncharacterized protein</fullName>
    </submittedName>
</protein>
<dbReference type="EMBL" id="JWZT01003124">
    <property type="protein sequence ID" value="KII67677.1"/>
    <property type="molecule type" value="Genomic_DNA"/>
</dbReference>
<evidence type="ECO:0000313" key="2">
    <source>
        <dbReference type="Proteomes" id="UP000031668"/>
    </source>
</evidence>
<comment type="caution">
    <text evidence="1">The sequence shown here is derived from an EMBL/GenBank/DDBJ whole genome shotgun (WGS) entry which is preliminary data.</text>
</comment>
<accession>A0A0C2N1C3</accession>
<dbReference type="AlphaFoldDB" id="A0A0C2N1C3"/>
<dbReference type="Proteomes" id="UP000031668">
    <property type="component" value="Unassembled WGS sequence"/>
</dbReference>
<name>A0A0C2N1C3_THEKT</name>
<organism evidence="1 2">
    <name type="scientific">Thelohanellus kitauei</name>
    <name type="common">Myxosporean</name>
    <dbReference type="NCBI Taxonomy" id="669202"/>
    <lineage>
        <taxon>Eukaryota</taxon>
        <taxon>Metazoa</taxon>
        <taxon>Cnidaria</taxon>
        <taxon>Myxozoa</taxon>
        <taxon>Myxosporea</taxon>
        <taxon>Bivalvulida</taxon>
        <taxon>Platysporina</taxon>
        <taxon>Myxobolidae</taxon>
        <taxon>Thelohanellus</taxon>
    </lineage>
</organism>